<dbReference type="EnsemblPlants" id="TuG1812G0100001581.01.T01">
    <property type="protein sequence ID" value="TuG1812G0100001581.01.T01"/>
    <property type="gene ID" value="TuG1812G0100001581.01"/>
</dbReference>
<evidence type="ECO:0000313" key="3">
    <source>
        <dbReference type="Proteomes" id="UP000015106"/>
    </source>
</evidence>
<reference evidence="3" key="1">
    <citation type="journal article" date="2013" name="Nature">
        <title>Draft genome of the wheat A-genome progenitor Triticum urartu.</title>
        <authorList>
            <person name="Ling H.Q."/>
            <person name="Zhao S."/>
            <person name="Liu D."/>
            <person name="Wang J."/>
            <person name="Sun H."/>
            <person name="Zhang C."/>
            <person name="Fan H."/>
            <person name="Li D."/>
            <person name="Dong L."/>
            <person name="Tao Y."/>
            <person name="Gao C."/>
            <person name="Wu H."/>
            <person name="Li Y."/>
            <person name="Cui Y."/>
            <person name="Guo X."/>
            <person name="Zheng S."/>
            <person name="Wang B."/>
            <person name="Yu K."/>
            <person name="Liang Q."/>
            <person name="Yang W."/>
            <person name="Lou X."/>
            <person name="Chen J."/>
            <person name="Feng M."/>
            <person name="Jian J."/>
            <person name="Zhang X."/>
            <person name="Luo G."/>
            <person name="Jiang Y."/>
            <person name="Liu J."/>
            <person name="Wang Z."/>
            <person name="Sha Y."/>
            <person name="Zhang B."/>
            <person name="Wu H."/>
            <person name="Tang D."/>
            <person name="Shen Q."/>
            <person name="Xue P."/>
            <person name="Zou S."/>
            <person name="Wang X."/>
            <person name="Liu X."/>
            <person name="Wang F."/>
            <person name="Yang Y."/>
            <person name="An X."/>
            <person name="Dong Z."/>
            <person name="Zhang K."/>
            <person name="Zhang X."/>
            <person name="Luo M.C."/>
            <person name="Dvorak J."/>
            <person name="Tong Y."/>
            <person name="Wang J."/>
            <person name="Yang H."/>
            <person name="Li Z."/>
            <person name="Wang D."/>
            <person name="Zhang A."/>
            <person name="Wang J."/>
        </authorList>
    </citation>
    <scope>NUCLEOTIDE SEQUENCE</scope>
    <source>
        <strain evidence="3">cv. G1812</strain>
    </source>
</reference>
<sequence length="151" mass="16722">MFRIIVSSRVCLLGSQAGVTVTRSSNRQASPIRTSSSPSAPLSTHTHRRSRRPSAATMMTHPLAIDGGRSVDPLAGFESRCPPDGQRMTFGDYSTVCWLLNRLHVTFQERDVSTHAPYWDKLRMLLPGQTVPCHCHSGCSRMPKHVDQVGH</sequence>
<feature type="region of interest" description="Disordered" evidence="1">
    <location>
        <begin position="22"/>
        <end position="58"/>
    </location>
</feature>
<protein>
    <submittedName>
        <fullName evidence="2">Uncharacterized protein</fullName>
    </submittedName>
</protein>
<accession>A0A8R7JZN9</accession>
<evidence type="ECO:0000313" key="2">
    <source>
        <dbReference type="EnsemblPlants" id="TuG1812G0100001581.01.T01"/>
    </source>
</evidence>
<dbReference type="Gramene" id="TuG1812G0100001581.01.T01">
    <property type="protein sequence ID" value="TuG1812G0100001581.01.T01"/>
    <property type="gene ID" value="TuG1812G0100001581.01"/>
</dbReference>
<feature type="compositionally biased region" description="Polar residues" evidence="1">
    <location>
        <begin position="22"/>
        <end position="42"/>
    </location>
</feature>
<reference evidence="2" key="3">
    <citation type="submission" date="2022-06" db="UniProtKB">
        <authorList>
            <consortium name="EnsemblPlants"/>
        </authorList>
    </citation>
    <scope>IDENTIFICATION</scope>
</reference>
<evidence type="ECO:0000256" key="1">
    <source>
        <dbReference type="SAM" id="MobiDB-lite"/>
    </source>
</evidence>
<name>A0A8R7JZN9_TRIUA</name>
<dbReference type="Proteomes" id="UP000015106">
    <property type="component" value="Chromosome 1"/>
</dbReference>
<dbReference type="AlphaFoldDB" id="A0A8R7JZN9"/>
<proteinExistence type="predicted"/>
<organism evidence="2 3">
    <name type="scientific">Triticum urartu</name>
    <name type="common">Red wild einkorn</name>
    <name type="synonym">Crithodium urartu</name>
    <dbReference type="NCBI Taxonomy" id="4572"/>
    <lineage>
        <taxon>Eukaryota</taxon>
        <taxon>Viridiplantae</taxon>
        <taxon>Streptophyta</taxon>
        <taxon>Embryophyta</taxon>
        <taxon>Tracheophyta</taxon>
        <taxon>Spermatophyta</taxon>
        <taxon>Magnoliopsida</taxon>
        <taxon>Liliopsida</taxon>
        <taxon>Poales</taxon>
        <taxon>Poaceae</taxon>
        <taxon>BOP clade</taxon>
        <taxon>Pooideae</taxon>
        <taxon>Triticodae</taxon>
        <taxon>Triticeae</taxon>
        <taxon>Triticinae</taxon>
        <taxon>Triticum</taxon>
    </lineage>
</organism>
<keyword evidence="3" id="KW-1185">Reference proteome</keyword>
<reference evidence="2" key="2">
    <citation type="submission" date="2018-03" db="EMBL/GenBank/DDBJ databases">
        <title>The Triticum urartu genome reveals the dynamic nature of wheat genome evolution.</title>
        <authorList>
            <person name="Ling H."/>
            <person name="Ma B."/>
            <person name="Shi X."/>
            <person name="Liu H."/>
            <person name="Dong L."/>
            <person name="Sun H."/>
            <person name="Cao Y."/>
            <person name="Gao Q."/>
            <person name="Zheng S."/>
            <person name="Li Y."/>
            <person name="Yu Y."/>
            <person name="Du H."/>
            <person name="Qi M."/>
            <person name="Li Y."/>
            <person name="Yu H."/>
            <person name="Cui Y."/>
            <person name="Wang N."/>
            <person name="Chen C."/>
            <person name="Wu H."/>
            <person name="Zhao Y."/>
            <person name="Zhang J."/>
            <person name="Li Y."/>
            <person name="Zhou W."/>
            <person name="Zhang B."/>
            <person name="Hu W."/>
            <person name="Eijk M."/>
            <person name="Tang J."/>
            <person name="Witsenboer H."/>
            <person name="Zhao S."/>
            <person name="Li Z."/>
            <person name="Zhang A."/>
            <person name="Wang D."/>
            <person name="Liang C."/>
        </authorList>
    </citation>
    <scope>NUCLEOTIDE SEQUENCE [LARGE SCALE GENOMIC DNA]</scope>
    <source>
        <strain evidence="2">cv. G1812</strain>
    </source>
</reference>